<comment type="caution">
    <text evidence="2">The sequence shown here is derived from an EMBL/GenBank/DDBJ whole genome shotgun (WGS) entry which is preliminary data.</text>
</comment>
<sequence length="127" mass="14446">MLKFRHHRFRYGTQALCCNLRRRRGPPPLTLLSLSPGQGQRRRIEPHPWKKKRSKQDGQYLMSDAISCLVLPTSLTTSDRSNAAFASDDLPVDNQLRTEAEASDVEDLDPINNSILHEAFAFGSHKF</sequence>
<accession>A0AAE0CQW5</accession>
<protein>
    <submittedName>
        <fullName evidence="2">Uncharacterized protein</fullName>
    </submittedName>
</protein>
<keyword evidence="3" id="KW-1185">Reference proteome</keyword>
<organism evidence="2 3">
    <name type="scientific">Dipteronia dyeriana</name>
    <dbReference type="NCBI Taxonomy" id="168575"/>
    <lineage>
        <taxon>Eukaryota</taxon>
        <taxon>Viridiplantae</taxon>
        <taxon>Streptophyta</taxon>
        <taxon>Embryophyta</taxon>
        <taxon>Tracheophyta</taxon>
        <taxon>Spermatophyta</taxon>
        <taxon>Magnoliopsida</taxon>
        <taxon>eudicotyledons</taxon>
        <taxon>Gunneridae</taxon>
        <taxon>Pentapetalae</taxon>
        <taxon>rosids</taxon>
        <taxon>malvids</taxon>
        <taxon>Sapindales</taxon>
        <taxon>Sapindaceae</taxon>
        <taxon>Hippocastanoideae</taxon>
        <taxon>Acereae</taxon>
        <taxon>Dipteronia</taxon>
    </lineage>
</organism>
<dbReference type="EMBL" id="JANJYI010000002">
    <property type="protein sequence ID" value="KAK2660114.1"/>
    <property type="molecule type" value="Genomic_DNA"/>
</dbReference>
<name>A0AAE0CQW5_9ROSI</name>
<gene>
    <name evidence="2" type="ORF">Ddye_006647</name>
</gene>
<reference evidence="2" key="1">
    <citation type="journal article" date="2023" name="Plant J.">
        <title>Genome sequences and population genomics provide insights into the demographic history, inbreeding, and mutation load of two 'living fossil' tree species of Dipteronia.</title>
        <authorList>
            <person name="Feng Y."/>
            <person name="Comes H.P."/>
            <person name="Chen J."/>
            <person name="Zhu S."/>
            <person name="Lu R."/>
            <person name="Zhang X."/>
            <person name="Li P."/>
            <person name="Qiu J."/>
            <person name="Olsen K.M."/>
            <person name="Qiu Y."/>
        </authorList>
    </citation>
    <scope>NUCLEOTIDE SEQUENCE</scope>
    <source>
        <strain evidence="2">KIB01</strain>
    </source>
</reference>
<feature type="region of interest" description="Disordered" evidence="1">
    <location>
        <begin position="28"/>
        <end position="56"/>
    </location>
</feature>
<evidence type="ECO:0000313" key="3">
    <source>
        <dbReference type="Proteomes" id="UP001280121"/>
    </source>
</evidence>
<proteinExistence type="predicted"/>
<evidence type="ECO:0000256" key="1">
    <source>
        <dbReference type="SAM" id="MobiDB-lite"/>
    </source>
</evidence>
<dbReference type="AlphaFoldDB" id="A0AAE0CQW5"/>
<evidence type="ECO:0000313" key="2">
    <source>
        <dbReference type="EMBL" id="KAK2660114.1"/>
    </source>
</evidence>
<dbReference type="Proteomes" id="UP001280121">
    <property type="component" value="Unassembled WGS sequence"/>
</dbReference>